<evidence type="ECO:0000313" key="4">
    <source>
        <dbReference type="Proteomes" id="UP000187059"/>
    </source>
</evidence>
<feature type="region of interest" description="Disordered" evidence="1">
    <location>
        <begin position="164"/>
        <end position="200"/>
    </location>
</feature>
<feature type="transmembrane region" description="Helical" evidence="2">
    <location>
        <begin position="134"/>
        <end position="157"/>
    </location>
</feature>
<keyword evidence="2" id="KW-0472">Membrane</keyword>
<dbReference type="Pfam" id="PF11157">
    <property type="entry name" value="DUF2937"/>
    <property type="match status" value="1"/>
</dbReference>
<keyword evidence="4" id="KW-1185">Reference proteome</keyword>
<organism evidence="3 4">
    <name type="scientific">Salipiger abyssi</name>
    <dbReference type="NCBI Taxonomy" id="1250539"/>
    <lineage>
        <taxon>Bacteria</taxon>
        <taxon>Pseudomonadati</taxon>
        <taxon>Pseudomonadota</taxon>
        <taxon>Alphaproteobacteria</taxon>
        <taxon>Rhodobacterales</taxon>
        <taxon>Roseobacteraceae</taxon>
        <taxon>Salipiger</taxon>
    </lineage>
</organism>
<dbReference type="EMBL" id="CP015093">
    <property type="protein sequence ID" value="APZ51628.1"/>
    <property type="molecule type" value="Genomic_DNA"/>
</dbReference>
<dbReference type="InterPro" id="IPR022584">
    <property type="entry name" value="DUF2937"/>
</dbReference>
<evidence type="ECO:0000256" key="1">
    <source>
        <dbReference type="SAM" id="MobiDB-lite"/>
    </source>
</evidence>
<keyword evidence="2" id="KW-0812">Transmembrane</keyword>
<accession>A0A1P8UQM3</accession>
<dbReference type="Proteomes" id="UP000187059">
    <property type="component" value="Chromosome"/>
</dbReference>
<gene>
    <name evidence="3" type="ORF">Ga0080574_TMP1294</name>
</gene>
<feature type="compositionally biased region" description="Basic and acidic residues" evidence="1">
    <location>
        <begin position="191"/>
        <end position="200"/>
    </location>
</feature>
<proteinExistence type="predicted"/>
<keyword evidence="2" id="KW-1133">Transmembrane helix</keyword>
<protein>
    <submittedName>
        <fullName evidence="3">Putative DUF2937 protein</fullName>
    </submittedName>
</protein>
<dbReference type="KEGG" id="paby:Ga0080574_TMP1294"/>
<dbReference type="STRING" id="1250539.Ga0080574_TMP1294"/>
<dbReference type="AlphaFoldDB" id="A0A1P8UQM3"/>
<reference evidence="3 4" key="1">
    <citation type="submission" date="2016-04" db="EMBL/GenBank/DDBJ databases">
        <title>Deep-sea bacteria in the southern Pacific.</title>
        <authorList>
            <person name="Tang K."/>
        </authorList>
    </citation>
    <scope>NUCLEOTIDE SEQUENCE [LARGE SCALE GENOMIC DNA]</scope>
    <source>
        <strain evidence="3 4">JLT2014</strain>
    </source>
</reference>
<dbReference type="RefSeq" id="WP_076696297.1">
    <property type="nucleotide sequence ID" value="NZ_CP015093.1"/>
</dbReference>
<evidence type="ECO:0000313" key="3">
    <source>
        <dbReference type="EMBL" id="APZ51628.1"/>
    </source>
</evidence>
<name>A0A1P8UQM3_9RHOB</name>
<evidence type="ECO:0000256" key="2">
    <source>
        <dbReference type="SAM" id="Phobius"/>
    </source>
</evidence>
<dbReference type="OrthoDB" id="193051at2"/>
<sequence length="200" mass="21009">MITRALALAAGVTGAVGLSQVPEFTQQYVQRLGGAVDELSRQIAEFDADAGRLGFARDAALEQLATGGAFGAARADSMTRTIARHDRLAADLAALDGRGAFERLTGAAHFSDPEIAERTWQAFRPALPATPEGLVFAGMGFAGGWLAAAALLALLYLPFRRRGPRAGSAPRSEPPLHRARPVTPSGPVLRASRDPVRGGR</sequence>